<dbReference type="InterPro" id="IPR011330">
    <property type="entry name" value="Glyco_hydro/deAcase_b/a-brl"/>
</dbReference>
<evidence type="ECO:0000256" key="2">
    <source>
        <dbReference type="ARBA" id="ARBA00022801"/>
    </source>
</evidence>
<dbReference type="PANTHER" id="PTHR10587">
    <property type="entry name" value="GLYCOSYL TRANSFERASE-RELATED"/>
    <property type="match status" value="1"/>
</dbReference>
<feature type="signal peptide" evidence="3">
    <location>
        <begin position="1"/>
        <end position="17"/>
    </location>
</feature>
<evidence type="ECO:0000313" key="6">
    <source>
        <dbReference type="Proteomes" id="UP000253410"/>
    </source>
</evidence>
<dbReference type="SUPFAM" id="SSF88713">
    <property type="entry name" value="Glycoside hydrolase/deacetylase"/>
    <property type="match status" value="1"/>
</dbReference>
<name>A0A365Y1L0_9BACT</name>
<dbReference type="GO" id="GO:0046872">
    <property type="term" value="F:metal ion binding"/>
    <property type="evidence" value="ECO:0007669"/>
    <property type="project" value="UniProtKB-KW"/>
</dbReference>
<dbReference type="OrthoDB" id="115239at2"/>
<dbReference type="PROSITE" id="PS51677">
    <property type="entry name" value="NODB"/>
    <property type="match status" value="1"/>
</dbReference>
<organism evidence="5 6">
    <name type="scientific">Chitinophaga flava</name>
    <dbReference type="NCBI Taxonomy" id="2259036"/>
    <lineage>
        <taxon>Bacteria</taxon>
        <taxon>Pseudomonadati</taxon>
        <taxon>Bacteroidota</taxon>
        <taxon>Chitinophagia</taxon>
        <taxon>Chitinophagales</taxon>
        <taxon>Chitinophagaceae</taxon>
        <taxon>Chitinophaga</taxon>
    </lineage>
</organism>
<dbReference type="InterPro" id="IPR002509">
    <property type="entry name" value="NODB_dom"/>
</dbReference>
<dbReference type="GO" id="GO:0005975">
    <property type="term" value="P:carbohydrate metabolic process"/>
    <property type="evidence" value="ECO:0007669"/>
    <property type="project" value="InterPro"/>
</dbReference>
<dbReference type="RefSeq" id="WP_113614405.1">
    <property type="nucleotide sequence ID" value="NZ_QFFJ01000001.1"/>
</dbReference>
<dbReference type="Pfam" id="PF01522">
    <property type="entry name" value="Polysacc_deac_1"/>
    <property type="match status" value="1"/>
</dbReference>
<evidence type="ECO:0000259" key="4">
    <source>
        <dbReference type="PROSITE" id="PS51677"/>
    </source>
</evidence>
<feature type="domain" description="NodB homology" evidence="4">
    <location>
        <begin position="20"/>
        <end position="248"/>
    </location>
</feature>
<dbReference type="EMBL" id="QFFJ01000001">
    <property type="protein sequence ID" value="RBL91804.1"/>
    <property type="molecule type" value="Genomic_DNA"/>
</dbReference>
<evidence type="ECO:0000256" key="3">
    <source>
        <dbReference type="SAM" id="SignalP"/>
    </source>
</evidence>
<dbReference type="GO" id="GO:0016020">
    <property type="term" value="C:membrane"/>
    <property type="evidence" value="ECO:0007669"/>
    <property type="project" value="TreeGrafter"/>
</dbReference>
<keyword evidence="2" id="KW-0378">Hydrolase</keyword>
<dbReference type="Gene3D" id="3.20.20.370">
    <property type="entry name" value="Glycoside hydrolase/deacetylase"/>
    <property type="match status" value="1"/>
</dbReference>
<keyword evidence="3" id="KW-0732">Signal</keyword>
<accession>A0A365Y1L0</accession>
<reference evidence="5 6" key="1">
    <citation type="submission" date="2018-05" db="EMBL/GenBank/DDBJ databases">
        <title>Chitinophaga sp. K3CV102501T nov., isolated from isolated from a monsoon evergreen broad-leaved forest soil.</title>
        <authorList>
            <person name="Lv Y."/>
        </authorList>
    </citation>
    <scope>NUCLEOTIDE SEQUENCE [LARGE SCALE GENOMIC DNA]</scope>
    <source>
        <strain evidence="5 6">GDMCC 1.1325</strain>
    </source>
</reference>
<protein>
    <recommendedName>
        <fullName evidence="4">NodB homology domain-containing protein</fullName>
    </recommendedName>
</protein>
<gene>
    <name evidence="5" type="ORF">DF182_04160</name>
</gene>
<keyword evidence="1" id="KW-0479">Metal-binding</keyword>
<evidence type="ECO:0000256" key="1">
    <source>
        <dbReference type="ARBA" id="ARBA00022723"/>
    </source>
</evidence>
<dbReference type="PANTHER" id="PTHR10587:SF133">
    <property type="entry name" value="CHITIN DEACETYLASE 1-RELATED"/>
    <property type="match status" value="1"/>
</dbReference>
<comment type="caution">
    <text evidence="5">The sequence shown here is derived from an EMBL/GenBank/DDBJ whole genome shotgun (WGS) entry which is preliminary data.</text>
</comment>
<dbReference type="InterPro" id="IPR050248">
    <property type="entry name" value="Polysacc_deacetylase_ArnD"/>
</dbReference>
<keyword evidence="6" id="KW-1185">Reference proteome</keyword>
<dbReference type="AlphaFoldDB" id="A0A365Y1L0"/>
<proteinExistence type="predicted"/>
<dbReference type="Proteomes" id="UP000253410">
    <property type="component" value="Unassembled WGS sequence"/>
</dbReference>
<feature type="chain" id="PRO_5016827341" description="NodB homology domain-containing protein" evidence="3">
    <location>
        <begin position="18"/>
        <end position="307"/>
    </location>
</feature>
<evidence type="ECO:0000313" key="5">
    <source>
        <dbReference type="EMBL" id="RBL91804.1"/>
    </source>
</evidence>
<sequence length="307" mass="35586">MKHLLIPLLLSSLLCTAQQKQIAITIDDAPIMALPESYTPAQLKATNEKLLQKITALHTPVSIFINAANCITPERLQLLKQWVNNPLITLGSHTLNHSNCADLSIDSFKMEVMINDYIIRSVAKGKPVPYFRFPYNAMGKDSMAQALRLEYLKGKNYTAVPFTIESDDYMYETLYQDALKKKDKEKAKEVATAYIKYTLHCFTYFEQLTKELFGRDISQIYLCHVNQLNTDYYGELMKALQGRGYQFVSLEKAMQDKAYTTPVYYHQQYGFSWLFRWIPETDKRKQYLRNSPEPDIYNAYEALKAKK</sequence>
<dbReference type="GO" id="GO:0016810">
    <property type="term" value="F:hydrolase activity, acting on carbon-nitrogen (but not peptide) bonds"/>
    <property type="evidence" value="ECO:0007669"/>
    <property type="project" value="InterPro"/>
</dbReference>